<reference evidence="2 3" key="1">
    <citation type="journal article" date="2019" name="Genome Biol. Evol.">
        <title>Insights into the evolution of the New World diploid cottons (Gossypium, subgenus Houzingenia) based on genome sequencing.</title>
        <authorList>
            <person name="Grover C.E."/>
            <person name="Arick M.A. 2nd"/>
            <person name="Thrash A."/>
            <person name="Conover J.L."/>
            <person name="Sanders W.S."/>
            <person name="Peterson D.G."/>
            <person name="Frelichowski J.E."/>
            <person name="Scheffler J.A."/>
            <person name="Scheffler B.E."/>
            <person name="Wendel J.F."/>
        </authorList>
    </citation>
    <scope>NUCLEOTIDE SEQUENCE [LARGE SCALE GENOMIC DNA]</scope>
    <source>
        <strain evidence="2">4</strain>
        <tissue evidence="2">Leaf</tissue>
    </source>
</reference>
<dbReference type="Proteomes" id="UP000593574">
    <property type="component" value="Unassembled WGS sequence"/>
</dbReference>
<feature type="compositionally biased region" description="Basic and acidic residues" evidence="1">
    <location>
        <begin position="15"/>
        <end position="24"/>
    </location>
</feature>
<protein>
    <submittedName>
        <fullName evidence="2">Uncharacterized protein</fullName>
    </submittedName>
</protein>
<evidence type="ECO:0000313" key="3">
    <source>
        <dbReference type="Proteomes" id="UP000593574"/>
    </source>
</evidence>
<comment type="caution">
    <text evidence="2">The sequence shown here is derived from an EMBL/GenBank/DDBJ whole genome shotgun (WGS) entry which is preliminary data.</text>
</comment>
<dbReference type="AlphaFoldDB" id="A0A7J9AJN6"/>
<evidence type="ECO:0000256" key="1">
    <source>
        <dbReference type="SAM" id="MobiDB-lite"/>
    </source>
</evidence>
<feature type="region of interest" description="Disordered" evidence="1">
    <location>
        <begin position="1"/>
        <end position="35"/>
    </location>
</feature>
<organism evidence="2 3">
    <name type="scientific">Gossypium laxum</name>
    <dbReference type="NCBI Taxonomy" id="34288"/>
    <lineage>
        <taxon>Eukaryota</taxon>
        <taxon>Viridiplantae</taxon>
        <taxon>Streptophyta</taxon>
        <taxon>Embryophyta</taxon>
        <taxon>Tracheophyta</taxon>
        <taxon>Spermatophyta</taxon>
        <taxon>Magnoliopsida</taxon>
        <taxon>eudicotyledons</taxon>
        <taxon>Gunneridae</taxon>
        <taxon>Pentapetalae</taxon>
        <taxon>rosids</taxon>
        <taxon>malvids</taxon>
        <taxon>Malvales</taxon>
        <taxon>Malvaceae</taxon>
        <taxon>Malvoideae</taxon>
        <taxon>Gossypium</taxon>
    </lineage>
</organism>
<sequence>MRKGVISDKMLQGVENKRRSEDSRIGQPLELLLNP</sequence>
<accession>A0A7J9AJN6</accession>
<dbReference type="EMBL" id="JABEZV010000011">
    <property type="protein sequence ID" value="MBA0724311.1"/>
    <property type="molecule type" value="Genomic_DNA"/>
</dbReference>
<gene>
    <name evidence="2" type="ORF">Golax_021010</name>
</gene>
<name>A0A7J9AJN6_9ROSI</name>
<proteinExistence type="predicted"/>
<evidence type="ECO:0000313" key="2">
    <source>
        <dbReference type="EMBL" id="MBA0724311.1"/>
    </source>
</evidence>
<keyword evidence="3" id="KW-1185">Reference proteome</keyword>